<evidence type="ECO:0000256" key="1">
    <source>
        <dbReference type="SAM" id="Phobius"/>
    </source>
</evidence>
<gene>
    <name evidence="3" type="ORF">EPJ78_09490</name>
</gene>
<dbReference type="EMBL" id="SAYB01000006">
    <property type="protein sequence ID" value="TXJ36207.1"/>
    <property type="molecule type" value="Genomic_DNA"/>
</dbReference>
<keyword evidence="1" id="KW-0472">Membrane</keyword>
<comment type="caution">
    <text evidence="3">The sequence shown here is derived from an EMBL/GenBank/DDBJ whole genome shotgun (WGS) entry which is preliminary data.</text>
</comment>
<keyword evidence="1" id="KW-0812">Transmembrane</keyword>
<dbReference type="InterPro" id="IPR016047">
    <property type="entry name" value="M23ase_b-sheet_dom"/>
</dbReference>
<dbReference type="InterPro" id="IPR050570">
    <property type="entry name" value="Cell_wall_metabolism_enzyme"/>
</dbReference>
<sequence length="397" mass="45440">MINEESIIQTRDLFDKTEELNAELDKYYITEESSKEAKDIASKFVGNLDSKNEKIDKKNSKSDKSLNKYFYKSLKKKKVKIYKNPYVKSRSKFIGKINKFFKALYNLTSGIRNFFKIIINAIIKKGNNERSILLFYNDDEKGIRLPINNFIILYLLLIFSSLVYTGIDAYYRQKNAGNFYIALSDREAQTYKLIQDYKTSINRYSTALIDYNNYLKNISYSIDYNDSYSIKKNETTNINKILNEVDIYQKNILSFLKISSILHKEIPTGWPVAGGGRISSGFGARLSPFTKEKSYHYGVDIAGPYGTPILAVADGVISYAGWRNGYGWFLIINHANGYQTAYGHNSKLLVNVGHKVKRGDKIALIGNTGKTTGIHCHFEVRINGDHKNPMPYLSARF</sequence>
<dbReference type="FunFam" id="2.70.70.10:FF:000006">
    <property type="entry name" value="M23 family peptidase"/>
    <property type="match status" value="1"/>
</dbReference>
<dbReference type="PANTHER" id="PTHR21666:SF270">
    <property type="entry name" value="MUREIN HYDROLASE ACTIVATOR ENVC"/>
    <property type="match status" value="1"/>
</dbReference>
<dbReference type="GO" id="GO:0004222">
    <property type="term" value="F:metalloendopeptidase activity"/>
    <property type="evidence" value="ECO:0007669"/>
    <property type="project" value="TreeGrafter"/>
</dbReference>
<keyword evidence="1" id="KW-1133">Transmembrane helix</keyword>
<dbReference type="Pfam" id="PF01551">
    <property type="entry name" value="Peptidase_M23"/>
    <property type="match status" value="1"/>
</dbReference>
<evidence type="ECO:0000313" key="3">
    <source>
        <dbReference type="EMBL" id="TXJ36207.1"/>
    </source>
</evidence>
<evidence type="ECO:0000259" key="2">
    <source>
        <dbReference type="Pfam" id="PF01551"/>
    </source>
</evidence>
<organism evidence="3 4">
    <name type="scientific">Brachyspira aalborgi</name>
    <dbReference type="NCBI Taxonomy" id="29522"/>
    <lineage>
        <taxon>Bacteria</taxon>
        <taxon>Pseudomonadati</taxon>
        <taxon>Spirochaetota</taxon>
        <taxon>Spirochaetia</taxon>
        <taxon>Brachyspirales</taxon>
        <taxon>Brachyspiraceae</taxon>
        <taxon>Brachyspira</taxon>
    </lineage>
</organism>
<dbReference type="InterPro" id="IPR011055">
    <property type="entry name" value="Dup_hybrid_motif"/>
</dbReference>
<dbReference type="Gene3D" id="2.70.70.10">
    <property type="entry name" value="Glucose Permease (Domain IIA)"/>
    <property type="match status" value="1"/>
</dbReference>
<proteinExistence type="predicted"/>
<accession>A0A5C8EDQ1</accession>
<reference evidence="3 4" key="1">
    <citation type="journal article" date="1992" name="Lakartidningen">
        <title>[Penicillin V and not amoxicillin is the first choice preparation in acute otitis].</title>
        <authorList>
            <person name="Kamme C."/>
            <person name="Lundgren K."/>
            <person name="Prellner K."/>
        </authorList>
    </citation>
    <scope>NUCLEOTIDE SEQUENCE [LARGE SCALE GENOMIC DNA]</scope>
    <source>
        <strain evidence="3 4">PC4580III</strain>
    </source>
</reference>
<dbReference type="SUPFAM" id="SSF51261">
    <property type="entry name" value="Duplicated hybrid motif"/>
    <property type="match status" value="1"/>
</dbReference>
<name>A0A5C8EDQ1_9SPIR</name>
<dbReference type="RefSeq" id="WP_147771336.1">
    <property type="nucleotide sequence ID" value="NZ_SAYB01000006.1"/>
</dbReference>
<dbReference type="Proteomes" id="UP000322814">
    <property type="component" value="Unassembled WGS sequence"/>
</dbReference>
<dbReference type="CDD" id="cd12797">
    <property type="entry name" value="M23_peptidase"/>
    <property type="match status" value="1"/>
</dbReference>
<dbReference type="PANTHER" id="PTHR21666">
    <property type="entry name" value="PEPTIDASE-RELATED"/>
    <property type="match status" value="1"/>
</dbReference>
<protein>
    <submittedName>
        <fullName evidence="3">M23 family metallopeptidase</fullName>
    </submittedName>
</protein>
<feature type="transmembrane region" description="Helical" evidence="1">
    <location>
        <begin position="151"/>
        <end position="171"/>
    </location>
</feature>
<evidence type="ECO:0000313" key="4">
    <source>
        <dbReference type="Proteomes" id="UP000322814"/>
    </source>
</evidence>
<dbReference type="AlphaFoldDB" id="A0A5C8EDQ1"/>
<feature type="domain" description="M23ase beta-sheet core" evidence="2">
    <location>
        <begin position="295"/>
        <end position="389"/>
    </location>
</feature>